<keyword evidence="3" id="KW-1185">Reference proteome</keyword>
<dbReference type="VEuPathDB" id="ToxoDB:TGME49_300300"/>
<dbReference type="AlphaFoldDB" id="S8EWL4"/>
<evidence type="ECO:0000313" key="3">
    <source>
        <dbReference type="Proteomes" id="UP000001529"/>
    </source>
</evidence>
<accession>S8EWL4</accession>
<dbReference type="HOGENOM" id="CLU_1386697_0_0_1"/>
<evidence type="ECO:0000256" key="1">
    <source>
        <dbReference type="SAM" id="MobiDB-lite"/>
    </source>
</evidence>
<dbReference type="EMBL" id="KE138839">
    <property type="protein sequence ID" value="EPT25448.1"/>
    <property type="molecule type" value="Genomic_DNA"/>
</dbReference>
<gene>
    <name evidence="2" type="ORF">TGME49_300300</name>
</gene>
<organism evidence="2 3">
    <name type="scientific">Toxoplasma gondii (strain ATCC 50611 / Me49)</name>
    <dbReference type="NCBI Taxonomy" id="508771"/>
    <lineage>
        <taxon>Eukaryota</taxon>
        <taxon>Sar</taxon>
        <taxon>Alveolata</taxon>
        <taxon>Apicomplexa</taxon>
        <taxon>Conoidasida</taxon>
        <taxon>Coccidia</taxon>
        <taxon>Eucoccidiorida</taxon>
        <taxon>Eimeriorina</taxon>
        <taxon>Sarcocystidae</taxon>
        <taxon>Toxoplasma</taxon>
    </lineage>
</organism>
<dbReference type="RefSeq" id="XP_002371753.1">
    <property type="nucleotide sequence ID" value="XM_002371712.2"/>
</dbReference>
<dbReference type="GeneID" id="7895186"/>
<dbReference type="Proteomes" id="UP000001529">
    <property type="component" value="Chromosome XII"/>
</dbReference>
<dbReference type="EMBL" id="CM002047">
    <property type="protein sequence ID" value="EPT25448.1"/>
    <property type="molecule type" value="Genomic_DNA"/>
</dbReference>
<feature type="region of interest" description="Disordered" evidence="1">
    <location>
        <begin position="154"/>
        <end position="181"/>
    </location>
</feature>
<name>S8EWL4_TOXGM</name>
<dbReference type="KEGG" id="tgo:TGME49_300300"/>
<reference evidence="2" key="1">
    <citation type="submission" date="2013-04" db="EMBL/GenBank/DDBJ databases">
        <authorList>
            <person name="Sibley D."/>
            <person name="Venepally P."/>
            <person name="Karamycheva S."/>
            <person name="Hadjithomas M."/>
            <person name="Khan A."/>
            <person name="Brunk B."/>
            <person name="Roos D."/>
            <person name="Caler E."/>
            <person name="Lorenzi H."/>
        </authorList>
    </citation>
    <scope>NUCLEOTIDE SEQUENCE [LARGE SCALE GENOMIC DNA]</scope>
    <source>
        <strain evidence="2">ME49</strain>
    </source>
</reference>
<protein>
    <submittedName>
        <fullName evidence="2">Uncharacterized protein</fullName>
    </submittedName>
</protein>
<sequence>MRLKLLENGSCGVDSAAQFFAVLGSRRSSDSTDTRVAGDRSTWCMRRSQRFRARPSRGYRLQATGGRGQETRGILLSVPFSTSVQEKSCSFSAWRRRGVVPSVLSCRVHAARERLVFFVPEERTVLPEAQIPERQLRAARGDSAFPKGMRVLAKHKRSPPSAVAREEGETASDEEELRSATPVLLQKRMRFSPASSL</sequence>
<proteinExistence type="predicted"/>
<evidence type="ECO:0000313" key="2">
    <source>
        <dbReference type="EMBL" id="EPT25448.1"/>
    </source>
</evidence>